<gene>
    <name evidence="2" type="ORF">PPENT_87.1.T0190129</name>
</gene>
<dbReference type="InterPro" id="IPR003409">
    <property type="entry name" value="MORN"/>
</dbReference>
<dbReference type="FunFam" id="2.20.110.10:FF:000002">
    <property type="entry name" value="Phosphatidylinositol 4-phosphate 5-kinase 8"/>
    <property type="match status" value="1"/>
</dbReference>
<dbReference type="AlphaFoldDB" id="A0A8S1TC83"/>
<organism evidence="2 3">
    <name type="scientific">Paramecium pentaurelia</name>
    <dbReference type="NCBI Taxonomy" id="43138"/>
    <lineage>
        <taxon>Eukaryota</taxon>
        <taxon>Sar</taxon>
        <taxon>Alveolata</taxon>
        <taxon>Ciliophora</taxon>
        <taxon>Intramacronucleata</taxon>
        <taxon>Oligohymenophorea</taxon>
        <taxon>Peniculida</taxon>
        <taxon>Parameciidae</taxon>
        <taxon>Paramecium</taxon>
    </lineage>
</organism>
<accession>A0A8S1TC83</accession>
<dbReference type="Pfam" id="PF02493">
    <property type="entry name" value="MORN"/>
    <property type="match status" value="9"/>
</dbReference>
<keyword evidence="1" id="KW-0677">Repeat</keyword>
<evidence type="ECO:0000313" key="2">
    <source>
        <dbReference type="EMBL" id="CAD8149478.1"/>
    </source>
</evidence>
<keyword evidence="3" id="KW-1185">Reference proteome</keyword>
<reference evidence="2" key="1">
    <citation type="submission" date="2021-01" db="EMBL/GenBank/DDBJ databases">
        <authorList>
            <consortium name="Genoscope - CEA"/>
            <person name="William W."/>
        </authorList>
    </citation>
    <scope>NUCLEOTIDE SEQUENCE</scope>
</reference>
<evidence type="ECO:0000313" key="3">
    <source>
        <dbReference type="Proteomes" id="UP000689195"/>
    </source>
</evidence>
<dbReference type="OrthoDB" id="70770at2759"/>
<dbReference type="SMART" id="SM00698">
    <property type="entry name" value="MORN"/>
    <property type="match status" value="9"/>
</dbReference>
<comment type="caution">
    <text evidence="2">The sequence shown here is derived from an EMBL/GenBank/DDBJ whole genome shotgun (WGS) entry which is preliminary data.</text>
</comment>
<dbReference type="CDD" id="cd23767">
    <property type="entry name" value="IQCD"/>
    <property type="match status" value="1"/>
</dbReference>
<dbReference type="PROSITE" id="PS50096">
    <property type="entry name" value="IQ"/>
    <property type="match status" value="1"/>
</dbReference>
<protein>
    <recommendedName>
        <fullName evidence="4">MORN repeat protein</fullName>
    </recommendedName>
</protein>
<proteinExistence type="predicted"/>
<dbReference type="EMBL" id="CAJJDO010000019">
    <property type="protein sequence ID" value="CAD8149478.1"/>
    <property type="molecule type" value="Genomic_DNA"/>
</dbReference>
<dbReference type="Proteomes" id="UP000689195">
    <property type="component" value="Unassembled WGS sequence"/>
</dbReference>
<evidence type="ECO:0008006" key="4">
    <source>
        <dbReference type="Google" id="ProtNLM"/>
    </source>
</evidence>
<dbReference type="PANTHER" id="PTHR23084:SF263">
    <property type="entry name" value="MORN REPEAT-CONTAINING PROTEIN 1"/>
    <property type="match status" value="1"/>
</dbReference>
<evidence type="ECO:0000256" key="1">
    <source>
        <dbReference type="ARBA" id="ARBA00022737"/>
    </source>
</evidence>
<dbReference type="PANTHER" id="PTHR23084">
    <property type="entry name" value="PHOSPHATIDYLINOSITOL-4-PHOSPHATE 5-KINASE RELATED"/>
    <property type="match status" value="1"/>
</dbReference>
<sequence length="424" mass="49218">MQKQEPLKSGRIQNITIKQSPQNHRMAIKIQSAYRSYITRQKLKQNQIFIQSLKLAEKGPKNQVKCNSTEDYIIEYHTNSYSPKINQSDVSKTLSSIQNNQQQRAHQNFKRQLSLKLKPKETDQSDFEELNQNDQTVFQKYLQSSKNCPGTLKNQKEKINSFNFRCVLTLEILQANDQIKLKQQNHKRQKFDTIKLIGGNTYNGEWLDSLPDGKGKYIFSDQSYYLGEFVKGLFHGKGEFKSKEGTYYRGQWQYNKMHGQGTYNYNNGCKYEGSWERDLPNGKGIEWYANGSVYVGSFLDGEKHGTGKLTFNIGEIYEGEFQFDNINGQGTYRWQDGRIYEGEWFNGKMNGKGLMTWSDGRSYKGEYLNDQKHGFGIFSYFDGRKYIGQWKNGLQHGQGEFHKGGGIQYITKGIWKEGQLVKLL</sequence>
<name>A0A8S1TC83_9CILI</name>